<accession>A9U631</accession>
<name>A9U631_PHYPA</name>
<evidence type="ECO:0000256" key="1">
    <source>
        <dbReference type="SAM" id="MobiDB-lite"/>
    </source>
</evidence>
<gene>
    <name evidence="2" type="ORF">PHYPADRAFT_102960</name>
</gene>
<evidence type="ECO:0000313" key="2">
    <source>
        <dbReference type="EMBL" id="EDQ48871.1"/>
    </source>
</evidence>
<dbReference type="EMBL" id="DS545759">
    <property type="protein sequence ID" value="EDQ48871.1"/>
    <property type="molecule type" value="Genomic_DNA"/>
</dbReference>
<organism>
    <name type="scientific">Physcomitrium patens</name>
    <name type="common">Spreading-leaved earth moss</name>
    <name type="synonym">Physcomitrella patens</name>
    <dbReference type="NCBI Taxonomy" id="3218"/>
    <lineage>
        <taxon>Eukaryota</taxon>
        <taxon>Viridiplantae</taxon>
        <taxon>Streptophyta</taxon>
        <taxon>Embryophyta</taxon>
        <taxon>Bryophyta</taxon>
        <taxon>Bryophytina</taxon>
        <taxon>Bryopsida</taxon>
        <taxon>Funariidae</taxon>
        <taxon>Funariales</taxon>
        <taxon>Funariaceae</taxon>
        <taxon>Physcomitrium</taxon>
    </lineage>
</organism>
<feature type="compositionally biased region" description="Acidic residues" evidence="1">
    <location>
        <begin position="17"/>
        <end position="31"/>
    </location>
</feature>
<sequence length="112" mass="11867">MNMEDLNEGIEIPQHEDESDLDNEGDEDELDKDVTTGIFPNIGPELVGRLNVVPITGFNSVSGCPVLCAISRNVVSVNGFLKGKNGGESLTTRANFGSKLEVGANSGSKTED</sequence>
<reference evidence="2" key="1">
    <citation type="journal article" date="2008" name="Science">
        <title>The Physcomitrella genome reveals evolutionary insights into the conquest of land by plants.</title>
        <authorList>
            <person name="Rensing S."/>
            <person name="Lang D."/>
            <person name="Zimmer A."/>
            <person name="Terry A."/>
            <person name="Salamov A."/>
            <person name="Shapiro H."/>
            <person name="Nishiyama T."/>
            <person name="Perroud P.-F."/>
            <person name="Lindquist E."/>
            <person name="Kamisugi Y."/>
            <person name="Tanahashi T."/>
            <person name="Sakakibara K."/>
            <person name="Fujita T."/>
            <person name="Oishi K."/>
            <person name="Shin-I T."/>
            <person name="Kuroki Y."/>
            <person name="Toyoda A."/>
            <person name="Suzuki Y."/>
            <person name="Hashimoto A."/>
            <person name="Yamaguchi K."/>
            <person name="Sugano A."/>
            <person name="Kohara Y."/>
            <person name="Fujiyama A."/>
            <person name="Anterola A."/>
            <person name="Aoki S."/>
            <person name="Ashton N."/>
            <person name="Barbazuk W.B."/>
            <person name="Barker E."/>
            <person name="Bennetzen J."/>
            <person name="Bezanilla M."/>
            <person name="Blankenship R."/>
            <person name="Cho S.H."/>
            <person name="Dutcher S."/>
            <person name="Estelle M."/>
            <person name="Fawcett J.A."/>
            <person name="Gundlach H."/>
            <person name="Hanada K."/>
            <person name="Heyl A."/>
            <person name="Hicks K.A."/>
            <person name="Hugh J."/>
            <person name="Lohr M."/>
            <person name="Mayer K."/>
            <person name="Melkozernov A."/>
            <person name="Murata T."/>
            <person name="Nelson D."/>
            <person name="Pils B."/>
            <person name="Prigge M."/>
            <person name="Reiss B."/>
            <person name="Renner T."/>
            <person name="Rombauts S."/>
            <person name="Rushton P."/>
            <person name="Sanderfoot A."/>
            <person name="Schween G."/>
            <person name="Shiu S.-H."/>
            <person name="Stueber K."/>
            <person name="Theodoulou F.L."/>
            <person name="Tu H."/>
            <person name="Van de Peer Y."/>
            <person name="Verrier P.J."/>
            <person name="Waters E."/>
            <person name="Wood A."/>
            <person name="Yang L."/>
            <person name="Cove D."/>
            <person name="Cuming A."/>
            <person name="Hasebe M."/>
            <person name="Lucas S."/>
            <person name="Mishler D.B."/>
            <person name="Reski R."/>
            <person name="Grigoriev I."/>
            <person name="Quatrano R.S."/>
            <person name="Boore J.L."/>
        </authorList>
    </citation>
    <scope>NUCLEOTIDE SEQUENCE [LARGE SCALE GENOMIC DNA]</scope>
</reference>
<feature type="region of interest" description="Disordered" evidence="1">
    <location>
        <begin position="1"/>
        <end position="38"/>
    </location>
</feature>
<protein>
    <submittedName>
        <fullName evidence="2">Predicted protein</fullName>
    </submittedName>
</protein>
<dbReference type="AlphaFoldDB" id="A9U631"/>
<proteinExistence type="predicted"/>